<dbReference type="Gene3D" id="2.40.170.20">
    <property type="entry name" value="TonB-dependent receptor, beta-barrel domain"/>
    <property type="match status" value="1"/>
</dbReference>
<keyword evidence="10" id="KW-1185">Reference proteome</keyword>
<evidence type="ECO:0000256" key="6">
    <source>
        <dbReference type="ARBA" id="ARBA00023237"/>
    </source>
</evidence>
<keyword evidence="7" id="KW-0732">Signal</keyword>
<evidence type="ECO:0000256" key="4">
    <source>
        <dbReference type="ARBA" id="ARBA00022692"/>
    </source>
</evidence>
<dbReference type="GO" id="GO:0030246">
    <property type="term" value="F:carbohydrate binding"/>
    <property type="evidence" value="ECO:0007669"/>
    <property type="project" value="InterPro"/>
</dbReference>
<organism evidence="9 10">
    <name type="scientific">Gimibacter soli</name>
    <dbReference type="NCBI Taxonomy" id="3024400"/>
    <lineage>
        <taxon>Bacteria</taxon>
        <taxon>Pseudomonadati</taxon>
        <taxon>Pseudomonadota</taxon>
        <taxon>Alphaproteobacteria</taxon>
        <taxon>Kordiimonadales</taxon>
        <taxon>Temperatibacteraceae</taxon>
        <taxon>Gimibacter</taxon>
    </lineage>
</organism>
<name>A0AAE9XRQ1_9PROT</name>
<dbReference type="GO" id="GO:0009279">
    <property type="term" value="C:cell outer membrane"/>
    <property type="evidence" value="ECO:0007669"/>
    <property type="project" value="UniProtKB-SubCell"/>
</dbReference>
<dbReference type="SUPFAM" id="SSF49452">
    <property type="entry name" value="Starch-binding domain-like"/>
    <property type="match status" value="1"/>
</dbReference>
<feature type="domain" description="TonB-dependent transporter Oar-like beta-barrel" evidence="8">
    <location>
        <begin position="351"/>
        <end position="1000"/>
    </location>
</feature>
<gene>
    <name evidence="9" type="ORF">PH603_14310</name>
</gene>
<evidence type="ECO:0000256" key="1">
    <source>
        <dbReference type="ARBA" id="ARBA00004571"/>
    </source>
</evidence>
<dbReference type="PANTHER" id="PTHR30442:SF0">
    <property type="entry name" value="FE(3+) DICITRATE TRANSPORT PROTEIN FECA"/>
    <property type="match status" value="1"/>
</dbReference>
<dbReference type="Pfam" id="PF25183">
    <property type="entry name" value="OMP_b-brl_4"/>
    <property type="match status" value="2"/>
</dbReference>
<evidence type="ECO:0000256" key="5">
    <source>
        <dbReference type="ARBA" id="ARBA00023136"/>
    </source>
</evidence>
<dbReference type="InterPro" id="IPR013784">
    <property type="entry name" value="Carb-bd-like_fold"/>
</dbReference>
<dbReference type="InterPro" id="IPR037066">
    <property type="entry name" value="Plug_dom_sf"/>
</dbReference>
<keyword evidence="9" id="KW-0675">Receptor</keyword>
<dbReference type="Proteomes" id="UP001217500">
    <property type="component" value="Chromosome"/>
</dbReference>
<protein>
    <submittedName>
        <fullName evidence="9">TonB-dependent receptor</fullName>
    </submittedName>
</protein>
<keyword evidence="6" id="KW-0998">Cell outer membrane</keyword>
<dbReference type="Pfam" id="PF13620">
    <property type="entry name" value="CarboxypepD_reg"/>
    <property type="match status" value="1"/>
</dbReference>
<dbReference type="EMBL" id="CP116805">
    <property type="protein sequence ID" value="WCL53710.1"/>
    <property type="molecule type" value="Genomic_DNA"/>
</dbReference>
<accession>A0AAE9XRQ1</accession>
<dbReference type="PANTHER" id="PTHR30442">
    <property type="entry name" value="IRON III DICITRATE TRANSPORT PROTEIN FECA"/>
    <property type="match status" value="1"/>
</dbReference>
<keyword evidence="4" id="KW-0812">Transmembrane</keyword>
<dbReference type="KEGG" id="gso:PH603_14310"/>
<feature type="signal peptide" evidence="7">
    <location>
        <begin position="1"/>
        <end position="25"/>
    </location>
</feature>
<dbReference type="GO" id="GO:0033214">
    <property type="term" value="P:siderophore-iron import into cell"/>
    <property type="evidence" value="ECO:0007669"/>
    <property type="project" value="TreeGrafter"/>
</dbReference>
<feature type="chain" id="PRO_5041969814" evidence="7">
    <location>
        <begin position="26"/>
        <end position="1067"/>
    </location>
</feature>
<keyword evidence="3" id="KW-1134">Transmembrane beta strand</keyword>
<dbReference type="AlphaFoldDB" id="A0AAE9XRQ1"/>
<dbReference type="SUPFAM" id="SSF56935">
    <property type="entry name" value="Porins"/>
    <property type="match status" value="1"/>
</dbReference>
<dbReference type="InterPro" id="IPR039426">
    <property type="entry name" value="TonB-dep_rcpt-like"/>
</dbReference>
<proteinExistence type="predicted"/>
<dbReference type="Gene3D" id="2.170.130.10">
    <property type="entry name" value="TonB-dependent receptor, plug domain"/>
    <property type="match status" value="1"/>
</dbReference>
<evidence type="ECO:0000259" key="8">
    <source>
        <dbReference type="Pfam" id="PF25183"/>
    </source>
</evidence>
<evidence type="ECO:0000256" key="2">
    <source>
        <dbReference type="ARBA" id="ARBA00022448"/>
    </source>
</evidence>
<keyword evidence="5" id="KW-0472">Membrane</keyword>
<dbReference type="Gene3D" id="2.60.40.1120">
    <property type="entry name" value="Carboxypeptidase-like, regulatory domain"/>
    <property type="match status" value="1"/>
</dbReference>
<evidence type="ECO:0000313" key="10">
    <source>
        <dbReference type="Proteomes" id="UP001217500"/>
    </source>
</evidence>
<evidence type="ECO:0000256" key="3">
    <source>
        <dbReference type="ARBA" id="ARBA00022452"/>
    </source>
</evidence>
<sequence>MKRSMNYLLLGAAVSALMLASPATAQETSADARGVVTAPDGSPLAGQTVTIRDTRTGTTRTVTTSSNGGWSARGLRVGGPYIIEVKSDAYANERIEGITLNLGKTYEANFQLDEIAGGVEEIIVSASALKSANVAMGPSATFNLTDLETAPSINRDIKDVVRMDPRVYIDESNSDAIQCVGANPRFNSLTVDGVGLNDNFGLNSNGYPTEYVPFSFDAIQQVAVEMAPFDVEYGSFTGCNINAVTKSGSNELHGGAFFDYSNDGLRASRLEGNPNYPNGDYTSKRYGANLGGPIIQDKLFFFASYEKLEGADLFNRRPGLEGQPDQATFDRIAQIAQDVYGYTVGDIVNSLPTEDEKILAKIDWNINDNHRLALVYNYNDGYHISESDGDADEFEFSDHYYERGAKLKSYVGHLFSDWTDNFSTEIRASYTDLDNRQISRGNNEIGEVQISTPEGVTVYLGTDDSRQSNDLYYKIWNYKAAGTYRLEDHNITAGFERADLELFNMFVQHTVGEYRFTSVDNFEAGLADRVYYGNAASHNPLDAAGTVEYAINTVYLQDEFSIPAADLTITAGVRYDWYENSGLPAENPNFVARNGFSNATNFDGRGVFMPRLGFTWDATDALRVHGGVGIFSGGNPNVWIVNNYQNDGFTQLQVSARNLNILEAELSGSGRPLADIPQSLYDSVSSGSANTGVNALDPDFKIPTQLKVALGATWDFDAGRFGEGYRLTADFLYSKMRNAANIVDSSLVQIGTAPDGRPLYASTNKANPVCVDNPIASGCARFGNSDYILTNTDGGEQKVFSVSLSKDIEDLGISWTLGYAYTDATDVNPMTASVAFSNFSGVAVSDANNPTEATTNWAIKHRLVGRFNWEHEFWDDNKTTLSLFGSLQSGRPYSYTYNDMGGYFDFTYSSFGDTVDDRHLIYVPTGKNDPLVNFTGALASEAAQDAFFSYLEEMGLMKYAGEIAPRNGFKSDWWGKVDMRLAQEIPLPFEGHKITAFMVIENLTNLIDSDWGVQKHAGYFGHINFLDATIDRATNTYNYSGFIDRDPQTLQVTSSKWEVRFGVNYKF</sequence>
<dbReference type="RefSeq" id="WP_289503248.1">
    <property type="nucleotide sequence ID" value="NZ_CP116805.1"/>
</dbReference>
<feature type="domain" description="TonB-dependent transporter Oar-like beta-barrel" evidence="8">
    <location>
        <begin position="244"/>
        <end position="308"/>
    </location>
</feature>
<evidence type="ECO:0000256" key="7">
    <source>
        <dbReference type="SAM" id="SignalP"/>
    </source>
</evidence>
<keyword evidence="2" id="KW-0813">Transport</keyword>
<dbReference type="InterPro" id="IPR057601">
    <property type="entry name" value="Oar-like_b-barrel"/>
</dbReference>
<evidence type="ECO:0000313" key="9">
    <source>
        <dbReference type="EMBL" id="WCL53710.1"/>
    </source>
</evidence>
<comment type="subcellular location">
    <subcellularLocation>
        <location evidence="1">Cell outer membrane</location>
        <topology evidence="1">Multi-pass membrane protein</topology>
    </subcellularLocation>
</comment>
<dbReference type="InterPro" id="IPR036942">
    <property type="entry name" value="Beta-barrel_TonB_sf"/>
</dbReference>
<reference evidence="9" key="1">
    <citation type="submission" date="2023-01" db="EMBL/GenBank/DDBJ databases">
        <title>The genome sequence of Kordiimonadaceae bacterium 6D33.</title>
        <authorList>
            <person name="Liu Y."/>
        </authorList>
    </citation>
    <scope>NUCLEOTIDE SEQUENCE</scope>
    <source>
        <strain evidence="9">6D33</strain>
    </source>
</reference>